<gene>
    <name evidence="1" type="ORF">DW672_03565</name>
</gene>
<accession>A0A414P7Y9</accession>
<evidence type="ECO:0000313" key="2">
    <source>
        <dbReference type="Proteomes" id="UP000284902"/>
    </source>
</evidence>
<dbReference type="EMBL" id="QRHG01000006">
    <property type="protein sequence ID" value="RHF62330.1"/>
    <property type="molecule type" value="Genomic_DNA"/>
</dbReference>
<dbReference type="Proteomes" id="UP000284902">
    <property type="component" value="Unassembled WGS sequence"/>
</dbReference>
<sequence length="113" mass="12320">MGYMKTGPNGLPITTKKQRSIVIPKKAKEYIKDCCGKDGLSLIIHTIRAGGWVILDGVPTSGKSTIEAILTRLGYPYVMTSTDAECRIIHTLGRIDAEHLIPVDDILVELGID</sequence>
<dbReference type="AlphaFoldDB" id="A0A414P7Y9"/>
<organism evidence="1 2">
    <name type="scientific">[Ruminococcus] lactaris</name>
    <dbReference type="NCBI Taxonomy" id="46228"/>
    <lineage>
        <taxon>Bacteria</taxon>
        <taxon>Bacillati</taxon>
        <taxon>Bacillota</taxon>
        <taxon>Clostridia</taxon>
        <taxon>Lachnospirales</taxon>
        <taxon>Lachnospiraceae</taxon>
        <taxon>Mediterraneibacter</taxon>
    </lineage>
</organism>
<protein>
    <submittedName>
        <fullName evidence="1">Uncharacterized protein</fullName>
    </submittedName>
</protein>
<comment type="caution">
    <text evidence="1">The sequence shown here is derived from an EMBL/GenBank/DDBJ whole genome shotgun (WGS) entry which is preliminary data.</text>
</comment>
<dbReference type="RefSeq" id="WP_118212580.1">
    <property type="nucleotide sequence ID" value="NZ_JAQEAN010000008.1"/>
</dbReference>
<name>A0A414P7Y9_9FIRM</name>
<proteinExistence type="predicted"/>
<reference evidence="1 2" key="1">
    <citation type="submission" date="2018-08" db="EMBL/GenBank/DDBJ databases">
        <title>A genome reference for cultivated species of the human gut microbiota.</title>
        <authorList>
            <person name="Zou Y."/>
            <person name="Xue W."/>
            <person name="Luo G."/>
        </authorList>
    </citation>
    <scope>NUCLEOTIDE SEQUENCE [LARGE SCALE GENOMIC DNA]</scope>
    <source>
        <strain evidence="1 2">AM25-1LB</strain>
    </source>
</reference>
<evidence type="ECO:0000313" key="1">
    <source>
        <dbReference type="EMBL" id="RHF62330.1"/>
    </source>
</evidence>